<evidence type="ECO:0000256" key="1">
    <source>
        <dbReference type="SAM" id="Phobius"/>
    </source>
</evidence>
<dbReference type="AlphaFoldDB" id="A0A5J4S1U4"/>
<feature type="transmembrane region" description="Helical" evidence="1">
    <location>
        <begin position="166"/>
        <end position="185"/>
    </location>
</feature>
<protein>
    <recommendedName>
        <fullName evidence="3">Oligosaccharide repeat unit polymerase</fullName>
    </recommendedName>
</protein>
<feature type="transmembrane region" description="Helical" evidence="1">
    <location>
        <begin position="309"/>
        <end position="332"/>
    </location>
</feature>
<feature type="transmembrane region" description="Helical" evidence="1">
    <location>
        <begin position="403"/>
        <end position="424"/>
    </location>
</feature>
<accession>A0A5J4S1U4</accession>
<gene>
    <name evidence="2" type="ORF">EZS27_011954</name>
</gene>
<evidence type="ECO:0000313" key="2">
    <source>
        <dbReference type="EMBL" id="KAA6340157.1"/>
    </source>
</evidence>
<keyword evidence="1" id="KW-1133">Transmembrane helix</keyword>
<evidence type="ECO:0008006" key="3">
    <source>
        <dbReference type="Google" id="ProtNLM"/>
    </source>
</evidence>
<comment type="caution">
    <text evidence="2">The sequence shown here is derived from an EMBL/GenBank/DDBJ whole genome shotgun (WGS) entry which is preliminary data.</text>
</comment>
<feature type="transmembrane region" description="Helical" evidence="1">
    <location>
        <begin position="378"/>
        <end position="397"/>
    </location>
</feature>
<organism evidence="2">
    <name type="scientific">termite gut metagenome</name>
    <dbReference type="NCBI Taxonomy" id="433724"/>
    <lineage>
        <taxon>unclassified sequences</taxon>
        <taxon>metagenomes</taxon>
        <taxon>organismal metagenomes</taxon>
    </lineage>
</organism>
<feature type="transmembrane region" description="Helical" evidence="1">
    <location>
        <begin position="126"/>
        <end position="146"/>
    </location>
</feature>
<name>A0A5J4S1U4_9ZZZZ</name>
<feature type="transmembrane region" description="Helical" evidence="1">
    <location>
        <begin position="206"/>
        <end position="226"/>
    </location>
</feature>
<keyword evidence="1" id="KW-0812">Transmembrane</keyword>
<proteinExistence type="predicted"/>
<feature type="transmembrane region" description="Helical" evidence="1">
    <location>
        <begin position="344"/>
        <end position="366"/>
    </location>
</feature>
<feature type="transmembrane region" description="Helical" evidence="1">
    <location>
        <begin position="232"/>
        <end position="250"/>
    </location>
</feature>
<dbReference type="EMBL" id="SNRY01000480">
    <property type="protein sequence ID" value="KAA6340157.1"/>
    <property type="molecule type" value="Genomic_DNA"/>
</dbReference>
<feature type="transmembrane region" description="Helical" evidence="1">
    <location>
        <begin position="93"/>
        <end position="114"/>
    </location>
</feature>
<sequence length="428" mass="50251">MSLKKILFNIYKVLNLLLCILLLLLGYNYYTGIFLTFLLITLVCVLIIRSYLQKNNICLIIFIYIFIYTYVFIYPFILDYKIAVYTDFMDNKYLYKSGCLFFIFLSTLNFFIKIPKQNDIKIIQSHNNTLIFIINFIIAIFCMIRGKTGEMILVDGYGNTINEKNSLTEYFLIFFVVCLIFSKGARYKKIALYVLAMVFCMRNILYGGRIEIVMLGICLFLWYFQFKIKNKSIILYSIFAFYCFSVFGSIRKNPLIWLSDEWYRMLIPQFVNTSHIIVNQEGDINYAASRMIGMVDDGVINFSDRCTSLFYFIVSIITPRSNLPPIAILASYNNHIFPTGGGGLITGYFYIYFSYIGVFFIAFFLSKVLSDYRKFNTSSFYCIYTYMIVCTIPRWFAYDPITMFKLSLYGAIISYFFICIDYTVKKCH</sequence>
<feature type="transmembrane region" description="Helical" evidence="1">
    <location>
        <begin position="33"/>
        <end position="52"/>
    </location>
</feature>
<feature type="transmembrane region" description="Helical" evidence="1">
    <location>
        <begin position="7"/>
        <end position="27"/>
    </location>
</feature>
<feature type="transmembrane region" description="Helical" evidence="1">
    <location>
        <begin position="59"/>
        <end position="78"/>
    </location>
</feature>
<reference evidence="2" key="1">
    <citation type="submission" date="2019-03" db="EMBL/GenBank/DDBJ databases">
        <title>Single cell metagenomics reveals metabolic interactions within the superorganism composed of flagellate Streblomastix strix and complex community of Bacteroidetes bacteria on its surface.</title>
        <authorList>
            <person name="Treitli S.C."/>
            <person name="Kolisko M."/>
            <person name="Husnik F."/>
            <person name="Keeling P."/>
            <person name="Hampl V."/>
        </authorList>
    </citation>
    <scope>NUCLEOTIDE SEQUENCE</scope>
    <source>
        <strain evidence="2">STM</strain>
    </source>
</reference>
<keyword evidence="1" id="KW-0472">Membrane</keyword>